<dbReference type="GO" id="GO:0000160">
    <property type="term" value="P:phosphorelay signal transduction system"/>
    <property type="evidence" value="ECO:0007669"/>
    <property type="project" value="InterPro"/>
</dbReference>
<evidence type="ECO:0000313" key="11">
    <source>
        <dbReference type="Proteomes" id="UP000255335"/>
    </source>
</evidence>
<dbReference type="InterPro" id="IPR011006">
    <property type="entry name" value="CheY-like_superfamily"/>
</dbReference>
<dbReference type="Proteomes" id="UP000255335">
    <property type="component" value="Unassembled WGS sequence"/>
</dbReference>
<feature type="domain" description="Sigma-54 factor interaction" evidence="8">
    <location>
        <begin position="141"/>
        <end position="370"/>
    </location>
</feature>
<feature type="region of interest" description="Disordered" evidence="7">
    <location>
        <begin position="115"/>
        <end position="144"/>
    </location>
</feature>
<dbReference type="Gene3D" id="3.40.50.2300">
    <property type="match status" value="1"/>
</dbReference>
<evidence type="ECO:0000256" key="1">
    <source>
        <dbReference type="ARBA" id="ARBA00022741"/>
    </source>
</evidence>
<dbReference type="InterPro" id="IPR002078">
    <property type="entry name" value="Sigma_54_int"/>
</dbReference>
<feature type="compositionally biased region" description="Polar residues" evidence="7">
    <location>
        <begin position="117"/>
        <end position="132"/>
    </location>
</feature>
<dbReference type="CDD" id="cd00009">
    <property type="entry name" value="AAA"/>
    <property type="match status" value="1"/>
</dbReference>
<evidence type="ECO:0000259" key="8">
    <source>
        <dbReference type="PROSITE" id="PS50045"/>
    </source>
</evidence>
<dbReference type="Gene3D" id="1.10.10.60">
    <property type="entry name" value="Homeodomain-like"/>
    <property type="match status" value="1"/>
</dbReference>
<keyword evidence="5" id="KW-0804">Transcription</keyword>
<dbReference type="InterPro" id="IPR002197">
    <property type="entry name" value="HTH_Fis"/>
</dbReference>
<feature type="domain" description="Response regulatory" evidence="9">
    <location>
        <begin position="2"/>
        <end position="113"/>
    </location>
</feature>
<dbReference type="Gene3D" id="3.40.50.300">
    <property type="entry name" value="P-loop containing nucleotide triphosphate hydrolases"/>
    <property type="match status" value="1"/>
</dbReference>
<dbReference type="InterPro" id="IPR003593">
    <property type="entry name" value="AAA+_ATPase"/>
</dbReference>
<dbReference type="Pfam" id="PF02954">
    <property type="entry name" value="HTH_8"/>
    <property type="match status" value="1"/>
</dbReference>
<dbReference type="InterPro" id="IPR001789">
    <property type="entry name" value="Sig_transdc_resp-reg_receiver"/>
</dbReference>
<organism evidence="10 11">
    <name type="scientific">Helicobacter cinaedi</name>
    <dbReference type="NCBI Taxonomy" id="213"/>
    <lineage>
        <taxon>Bacteria</taxon>
        <taxon>Pseudomonadati</taxon>
        <taxon>Campylobacterota</taxon>
        <taxon>Epsilonproteobacteria</taxon>
        <taxon>Campylobacterales</taxon>
        <taxon>Helicobacteraceae</taxon>
        <taxon>Helicobacter</taxon>
    </lineage>
</organism>
<dbReference type="Gene3D" id="1.10.8.60">
    <property type="match status" value="1"/>
</dbReference>
<dbReference type="InterPro" id="IPR025943">
    <property type="entry name" value="Sigma_54_int_dom_ATP-bd_2"/>
</dbReference>
<dbReference type="SUPFAM" id="SSF52172">
    <property type="entry name" value="CheY-like"/>
    <property type="match status" value="1"/>
</dbReference>
<dbReference type="InterPro" id="IPR009057">
    <property type="entry name" value="Homeodomain-like_sf"/>
</dbReference>
<reference evidence="10 11" key="1">
    <citation type="submission" date="2018-06" db="EMBL/GenBank/DDBJ databases">
        <authorList>
            <consortium name="Pathogen Informatics"/>
            <person name="Doyle S."/>
        </authorList>
    </citation>
    <scope>NUCLEOTIDE SEQUENCE [LARGE SCALE GENOMIC DNA]</scope>
    <source>
        <strain evidence="10 11">NCTC12221</strain>
    </source>
</reference>
<dbReference type="PANTHER" id="PTHR32071">
    <property type="entry name" value="TRANSCRIPTIONAL REGULATORY PROTEIN"/>
    <property type="match status" value="1"/>
</dbReference>
<evidence type="ECO:0000256" key="2">
    <source>
        <dbReference type="ARBA" id="ARBA00022840"/>
    </source>
</evidence>
<dbReference type="AlphaFoldDB" id="A0A377JQB3"/>
<dbReference type="PROSITE" id="PS50045">
    <property type="entry name" value="SIGMA54_INTERACT_4"/>
    <property type="match status" value="1"/>
</dbReference>
<dbReference type="InterPro" id="IPR025662">
    <property type="entry name" value="Sigma_54_int_dom_ATP-bd_1"/>
</dbReference>
<dbReference type="Pfam" id="PF25601">
    <property type="entry name" value="AAA_lid_14"/>
    <property type="match status" value="1"/>
</dbReference>
<dbReference type="Pfam" id="PF00158">
    <property type="entry name" value="Sigma54_activat"/>
    <property type="match status" value="1"/>
</dbReference>
<dbReference type="SMART" id="SM00382">
    <property type="entry name" value="AAA"/>
    <property type="match status" value="1"/>
</dbReference>
<accession>A0A377JQB3</accession>
<evidence type="ECO:0000256" key="4">
    <source>
        <dbReference type="ARBA" id="ARBA00023125"/>
    </source>
</evidence>
<evidence type="ECO:0000259" key="9">
    <source>
        <dbReference type="PROSITE" id="PS50110"/>
    </source>
</evidence>
<dbReference type="InterPro" id="IPR058031">
    <property type="entry name" value="AAA_lid_NorR"/>
</dbReference>
<dbReference type="EMBL" id="UGHZ01000001">
    <property type="protein sequence ID" value="STP09235.1"/>
    <property type="molecule type" value="Genomic_DNA"/>
</dbReference>
<evidence type="ECO:0000256" key="7">
    <source>
        <dbReference type="SAM" id="MobiDB-lite"/>
    </source>
</evidence>
<keyword evidence="4" id="KW-0238">DNA-binding</keyword>
<keyword evidence="3" id="KW-0805">Transcription regulation</keyword>
<dbReference type="FunFam" id="3.40.50.300:FF:000006">
    <property type="entry name" value="DNA-binding transcriptional regulator NtrC"/>
    <property type="match status" value="1"/>
</dbReference>
<dbReference type="InterPro" id="IPR027417">
    <property type="entry name" value="P-loop_NTPase"/>
</dbReference>
<evidence type="ECO:0000256" key="6">
    <source>
        <dbReference type="PROSITE-ProRule" id="PRU00169"/>
    </source>
</evidence>
<dbReference type="PROSITE" id="PS00675">
    <property type="entry name" value="SIGMA54_INTERACT_1"/>
    <property type="match status" value="1"/>
</dbReference>
<keyword evidence="2" id="KW-0067">ATP-binding</keyword>
<keyword evidence="6" id="KW-0597">Phosphoprotein</keyword>
<dbReference type="PROSITE" id="PS50110">
    <property type="entry name" value="RESPONSE_REGULATORY"/>
    <property type="match status" value="1"/>
</dbReference>
<keyword evidence="1" id="KW-0547">Nucleotide-binding</keyword>
<evidence type="ECO:0000256" key="3">
    <source>
        <dbReference type="ARBA" id="ARBA00023015"/>
    </source>
</evidence>
<dbReference type="SMART" id="SM00448">
    <property type="entry name" value="REC"/>
    <property type="match status" value="1"/>
</dbReference>
<dbReference type="Pfam" id="PF00072">
    <property type="entry name" value="Response_reg"/>
    <property type="match status" value="1"/>
</dbReference>
<dbReference type="PANTHER" id="PTHR32071:SF21">
    <property type="entry name" value="TRANSCRIPTIONAL REGULATORY PROTEIN FLGR"/>
    <property type="match status" value="1"/>
</dbReference>
<dbReference type="SUPFAM" id="SSF46689">
    <property type="entry name" value="Homeodomain-like"/>
    <property type="match status" value="1"/>
</dbReference>
<evidence type="ECO:0000256" key="5">
    <source>
        <dbReference type="ARBA" id="ARBA00023163"/>
    </source>
</evidence>
<evidence type="ECO:0000313" key="10">
    <source>
        <dbReference type="EMBL" id="STP09235.1"/>
    </source>
</evidence>
<dbReference type="GO" id="GO:0006355">
    <property type="term" value="P:regulation of DNA-templated transcription"/>
    <property type="evidence" value="ECO:0007669"/>
    <property type="project" value="InterPro"/>
</dbReference>
<name>A0A377JQB3_9HELI</name>
<dbReference type="PROSITE" id="PS00676">
    <property type="entry name" value="SIGMA54_INTERACT_2"/>
    <property type="match status" value="1"/>
</dbReference>
<dbReference type="RefSeq" id="WP_115025972.1">
    <property type="nucleotide sequence ID" value="NZ_UGHZ01000001.1"/>
</dbReference>
<protein>
    <submittedName>
        <fullName evidence="10">Transcriptional activator</fullName>
    </submittedName>
</protein>
<proteinExistence type="predicted"/>
<gene>
    <name evidence="10" type="primary">flgR</name>
    <name evidence="10" type="ORF">NCTC12221_00674</name>
</gene>
<feature type="modified residue" description="4-aspartylphosphate" evidence="6">
    <location>
        <position position="51"/>
    </location>
</feature>
<dbReference type="GO" id="GO:0043565">
    <property type="term" value="F:sequence-specific DNA binding"/>
    <property type="evidence" value="ECO:0007669"/>
    <property type="project" value="InterPro"/>
</dbReference>
<dbReference type="SUPFAM" id="SSF52540">
    <property type="entry name" value="P-loop containing nucleoside triphosphate hydrolases"/>
    <property type="match status" value="1"/>
</dbReference>
<dbReference type="GO" id="GO:0005524">
    <property type="term" value="F:ATP binding"/>
    <property type="evidence" value="ECO:0007669"/>
    <property type="project" value="UniProtKB-KW"/>
</dbReference>
<sequence>MKIAIIEDDINYRKSLETAFEDYPQYEIVSFKNPKDALKKLDDSFHLVITDINMPQMDGLSFLQELNGRYEAIVITGNASVQNAIKSIRLGVKDFLVKGFEIEALIEAIERSHKVHTITQNPTKPQDSTNAHKSQKPTKDFISTSPKLEEAKNIALKVAKTDASVLILGQSGVGKDVFANFIHKNSSRANAPFIAINMAAIPEHLLESELFGYEKGAFTDATSPKPGILEDANGGSVFLDEIGEMPLSLQAKLLRVLQEKSVTRLGSSKPIKIDVRFISATNANIQAKIAKNEFREDLFFRLQTIPLPVPPLKERKEEILPISEWKLESVCMQYGLGQKRFSNEAKEVLLGYEWYGNVRELLSVVERAGILSENEEISPKDLFLESRNQALSGNSPQKQGISELEKQLIAQTLTESHNDLQKASDMLGMNIEVLRHKIARYGL</sequence>